<gene>
    <name evidence="1" type="ORF">S06H3_66290</name>
</gene>
<reference evidence="1" key="1">
    <citation type="journal article" date="2014" name="Front. Microbiol.">
        <title>High frequency of phylogenetically diverse reductive dehalogenase-homologous genes in deep subseafloor sedimentary metagenomes.</title>
        <authorList>
            <person name="Kawai M."/>
            <person name="Futagami T."/>
            <person name="Toyoda A."/>
            <person name="Takaki Y."/>
            <person name="Nishi S."/>
            <person name="Hori S."/>
            <person name="Arai W."/>
            <person name="Tsubouchi T."/>
            <person name="Morono Y."/>
            <person name="Uchiyama I."/>
            <person name="Ito T."/>
            <person name="Fujiyama A."/>
            <person name="Inagaki F."/>
            <person name="Takami H."/>
        </authorList>
    </citation>
    <scope>NUCLEOTIDE SEQUENCE</scope>
    <source>
        <strain evidence="1">Expedition CK06-06</strain>
    </source>
</reference>
<proteinExistence type="predicted"/>
<dbReference type="EMBL" id="BARV01045089">
    <property type="protein sequence ID" value="GAI65809.1"/>
    <property type="molecule type" value="Genomic_DNA"/>
</dbReference>
<protein>
    <submittedName>
        <fullName evidence="1">Uncharacterized protein</fullName>
    </submittedName>
</protein>
<dbReference type="AlphaFoldDB" id="X1SDD4"/>
<sequence>GGAEESWSFLDTSPEAGLYIVNKMIHFAYDLVQWNGSWIRGPRTGGTGS</sequence>
<name>X1SDD4_9ZZZZ</name>
<feature type="non-terminal residue" evidence="1">
    <location>
        <position position="1"/>
    </location>
</feature>
<accession>X1SDD4</accession>
<evidence type="ECO:0000313" key="1">
    <source>
        <dbReference type="EMBL" id="GAI65809.1"/>
    </source>
</evidence>
<organism evidence="1">
    <name type="scientific">marine sediment metagenome</name>
    <dbReference type="NCBI Taxonomy" id="412755"/>
    <lineage>
        <taxon>unclassified sequences</taxon>
        <taxon>metagenomes</taxon>
        <taxon>ecological metagenomes</taxon>
    </lineage>
</organism>
<comment type="caution">
    <text evidence="1">The sequence shown here is derived from an EMBL/GenBank/DDBJ whole genome shotgun (WGS) entry which is preliminary data.</text>
</comment>